<dbReference type="AlphaFoldDB" id="A0A9X4F1C4"/>
<name>A0A9X4F1C4_9VIBR</name>
<evidence type="ECO:0000313" key="1">
    <source>
        <dbReference type="EMBL" id="MDE1244173.1"/>
    </source>
</evidence>
<evidence type="ECO:0000313" key="2">
    <source>
        <dbReference type="Proteomes" id="UP001140979"/>
    </source>
</evidence>
<sequence length="97" mass="11145">MRNEDIFRKSQLQLLGSFKAFDKAVNWLKKVEKISSFNTKRSSNNLKLLAERDIGYISNGIFIAAAVHSGFRFKLEPESPNVQFNMSEKSLKKLEGY</sequence>
<protein>
    <submittedName>
        <fullName evidence="1">Uncharacterized protein</fullName>
    </submittedName>
</protein>
<dbReference type="RefSeq" id="WP_274683954.1">
    <property type="nucleotide sequence ID" value="NZ_JAKNBA010000068.1"/>
</dbReference>
<reference evidence="1" key="1">
    <citation type="submission" date="2022-02" db="EMBL/GenBank/DDBJ databases">
        <title>Emergence and expansion in Europe of a Vibrio aestuarianus clonal complex pathogenic for oysters.</title>
        <authorList>
            <person name="Mesnil A."/>
            <person name="Travers M.-A."/>
        </authorList>
    </citation>
    <scope>NUCLEOTIDE SEQUENCE</scope>
    <source>
        <strain evidence="1">19_064_11T1</strain>
    </source>
</reference>
<proteinExistence type="predicted"/>
<dbReference type="Proteomes" id="UP001140979">
    <property type="component" value="Unassembled WGS sequence"/>
</dbReference>
<accession>A0A9X4F1C4</accession>
<comment type="caution">
    <text evidence="1">The sequence shown here is derived from an EMBL/GenBank/DDBJ whole genome shotgun (WGS) entry which is preliminary data.</text>
</comment>
<gene>
    <name evidence="1" type="ORF">L9W94_18940</name>
</gene>
<organism evidence="1 2">
    <name type="scientific">Vibrio aestuarianus</name>
    <dbReference type="NCBI Taxonomy" id="28171"/>
    <lineage>
        <taxon>Bacteria</taxon>
        <taxon>Pseudomonadati</taxon>
        <taxon>Pseudomonadota</taxon>
        <taxon>Gammaproteobacteria</taxon>
        <taxon>Vibrionales</taxon>
        <taxon>Vibrionaceae</taxon>
        <taxon>Vibrio</taxon>
    </lineage>
</organism>
<dbReference type="EMBL" id="JAKNBA010000068">
    <property type="protein sequence ID" value="MDE1244173.1"/>
    <property type="molecule type" value="Genomic_DNA"/>
</dbReference>